<keyword evidence="1" id="KW-0472">Membrane</keyword>
<gene>
    <name evidence="2" type="ORF">SAMN05421820_102743</name>
</gene>
<feature type="transmembrane region" description="Helical" evidence="1">
    <location>
        <begin position="5"/>
        <end position="25"/>
    </location>
</feature>
<evidence type="ECO:0000313" key="3">
    <source>
        <dbReference type="Proteomes" id="UP000183200"/>
    </source>
</evidence>
<evidence type="ECO:0000256" key="1">
    <source>
        <dbReference type="SAM" id="Phobius"/>
    </source>
</evidence>
<keyword evidence="3" id="KW-1185">Reference proteome</keyword>
<dbReference type="EMBL" id="FNGY01000002">
    <property type="protein sequence ID" value="SDM01558.1"/>
    <property type="molecule type" value="Genomic_DNA"/>
</dbReference>
<proteinExistence type="predicted"/>
<evidence type="ECO:0008006" key="4">
    <source>
        <dbReference type="Google" id="ProtNLM"/>
    </source>
</evidence>
<name>A0A1G9PRX9_9SPHI</name>
<organism evidence="2 3">
    <name type="scientific">Pedobacter steynii</name>
    <dbReference type="NCBI Taxonomy" id="430522"/>
    <lineage>
        <taxon>Bacteria</taxon>
        <taxon>Pseudomonadati</taxon>
        <taxon>Bacteroidota</taxon>
        <taxon>Sphingobacteriia</taxon>
        <taxon>Sphingobacteriales</taxon>
        <taxon>Sphingobacteriaceae</taxon>
        <taxon>Pedobacter</taxon>
    </lineage>
</organism>
<keyword evidence="1" id="KW-0812">Transmembrane</keyword>
<dbReference type="Proteomes" id="UP000183200">
    <property type="component" value="Unassembled WGS sequence"/>
</dbReference>
<sequence>MGNLLYLVAVVFVILWVIGFFFGGFGPNVGNLIHILLVIAIIAILLKVINRAA</sequence>
<evidence type="ECO:0000313" key="2">
    <source>
        <dbReference type="EMBL" id="SDM01558.1"/>
    </source>
</evidence>
<reference evidence="3" key="1">
    <citation type="submission" date="2016-10" db="EMBL/GenBank/DDBJ databases">
        <authorList>
            <person name="Varghese N."/>
            <person name="Submissions S."/>
        </authorList>
    </citation>
    <scope>NUCLEOTIDE SEQUENCE [LARGE SCALE GENOMIC DNA]</scope>
    <source>
        <strain evidence="3">DSM 19110</strain>
    </source>
</reference>
<dbReference type="AlphaFoldDB" id="A0A1G9PRX9"/>
<feature type="transmembrane region" description="Helical" evidence="1">
    <location>
        <begin position="31"/>
        <end position="49"/>
    </location>
</feature>
<dbReference type="Pfam" id="PF18919">
    <property type="entry name" value="DUF5670"/>
    <property type="match status" value="1"/>
</dbReference>
<accession>A0A1G9PRX9</accession>
<keyword evidence="1" id="KW-1133">Transmembrane helix</keyword>
<protein>
    <recommendedName>
        <fullName evidence="4">Lmo0937 family membrane protein</fullName>
    </recommendedName>
</protein>
<dbReference type="NCBIfam" id="NF033488">
    <property type="entry name" value="lmo0937_fam_TM"/>
    <property type="match status" value="1"/>
</dbReference>
<dbReference type="RefSeq" id="WP_124577488.1">
    <property type="nucleotide sequence ID" value="NZ_FNGY01000002.1"/>
</dbReference>
<dbReference type="InterPro" id="IPR043727">
    <property type="entry name" value="Lmo0937-like"/>
</dbReference>